<comment type="caution">
    <text evidence="1">The sequence shown here is derived from an EMBL/GenBank/DDBJ whole genome shotgun (WGS) entry which is preliminary data.</text>
</comment>
<dbReference type="AlphaFoldDB" id="A0A317JQ22"/>
<sequence length="81" mass="9241">MRPKEYLQDYSLRSVASGTGTARDKVDTQVIQNRQQGLNDRFGKPAASEPTYVANTDWQDKPEDAPKLSLLQQLRHIFHRG</sequence>
<dbReference type="Proteomes" id="UP000246104">
    <property type="component" value="Unassembled WGS sequence"/>
</dbReference>
<organism evidence="1 2">
    <name type="scientific">Candidatus Cerribacteria bacterium 'Amazon FNV 2010 28 9'</name>
    <dbReference type="NCBI Taxonomy" id="2081795"/>
    <lineage>
        <taxon>Bacteria</taxon>
        <taxon>Candidatus Cerribacteria</taxon>
    </lineage>
</organism>
<evidence type="ECO:0000313" key="1">
    <source>
        <dbReference type="EMBL" id="PWU24012.1"/>
    </source>
</evidence>
<gene>
    <name evidence="1" type="ORF">C5B42_00955</name>
</gene>
<reference evidence="1 2" key="1">
    <citation type="submission" date="2018-02" db="EMBL/GenBank/DDBJ databases">
        <title>Genomic Reconstructions from Amazon Rainforest and Pasture Soil Reveal Novel Insights into the Physiology of Candidate Phyla in Tropical Sites.</title>
        <authorList>
            <person name="Kroeger M.E."/>
            <person name="Delmont T."/>
            <person name="Eren A.M."/>
            <person name="Guo J."/>
            <person name="Meyer K.M."/>
            <person name="Khan K."/>
            <person name="Rodrigues J.L.M."/>
            <person name="Bohannan B.J.M."/>
            <person name="Tringe S."/>
            <person name="Borges C.D."/>
            <person name="Tiedje J."/>
            <person name="Tsai S.M."/>
            <person name="Nusslein K."/>
        </authorList>
    </citation>
    <scope>NUCLEOTIDE SEQUENCE [LARGE SCALE GENOMIC DNA]</scope>
    <source>
        <strain evidence="1">Amazon FNV 2010 28 9</strain>
    </source>
</reference>
<accession>A0A317JQ22</accession>
<dbReference type="EMBL" id="PSRQ01000015">
    <property type="protein sequence ID" value="PWU24012.1"/>
    <property type="molecule type" value="Genomic_DNA"/>
</dbReference>
<protein>
    <submittedName>
        <fullName evidence="1">Uncharacterized protein</fullName>
    </submittedName>
</protein>
<proteinExistence type="predicted"/>
<name>A0A317JQ22_9BACT</name>
<evidence type="ECO:0000313" key="2">
    <source>
        <dbReference type="Proteomes" id="UP000246104"/>
    </source>
</evidence>